<accession>A0A2Z6GAD6</accession>
<dbReference type="AlphaFoldDB" id="A0A2Z6GAD6"/>
<dbReference type="InterPro" id="IPR009056">
    <property type="entry name" value="Cyt_c-like_dom"/>
</dbReference>
<feature type="binding site" description="covalent" evidence="8">
    <location>
        <position position="235"/>
    </location>
    <ligand>
        <name>heme c</name>
        <dbReference type="ChEBI" id="CHEBI:61717"/>
        <label>2</label>
    </ligand>
</feature>
<evidence type="ECO:0000256" key="8">
    <source>
        <dbReference type="PIRSR" id="PIRSR000294-1"/>
    </source>
</evidence>
<organism evidence="11 12">
    <name type="scientific">Ferriphaselus amnicola</name>
    <dbReference type="NCBI Taxonomy" id="1188319"/>
    <lineage>
        <taxon>Bacteria</taxon>
        <taxon>Pseudomonadati</taxon>
        <taxon>Pseudomonadota</taxon>
        <taxon>Betaproteobacteria</taxon>
        <taxon>Nitrosomonadales</taxon>
        <taxon>Gallionellaceae</taxon>
        <taxon>Ferriphaselus</taxon>
    </lineage>
</organism>
<dbReference type="Gene3D" id="1.10.760.10">
    <property type="entry name" value="Cytochrome c-like domain"/>
    <property type="match status" value="2"/>
</dbReference>
<feature type="binding site" description="axial binding residue" evidence="9">
    <location>
        <position position="312"/>
    </location>
    <ligand>
        <name>heme c</name>
        <dbReference type="ChEBI" id="CHEBI:61717"/>
        <label>2</label>
    </ligand>
    <ligandPart>
        <name>Fe</name>
        <dbReference type="ChEBI" id="CHEBI:18248"/>
    </ligandPart>
</feature>
<keyword evidence="11" id="KW-0575">Peroxidase</keyword>
<keyword evidence="3 9" id="KW-0479">Metal-binding</keyword>
<keyword evidence="12" id="KW-1185">Reference proteome</keyword>
<feature type="binding site" description="covalent" evidence="8">
    <location>
        <position position="232"/>
    </location>
    <ligand>
        <name>heme c</name>
        <dbReference type="ChEBI" id="CHEBI:61717"/>
        <label>2</label>
    </ligand>
</feature>
<evidence type="ECO:0000256" key="5">
    <source>
        <dbReference type="ARBA" id="ARBA00022764"/>
    </source>
</evidence>
<dbReference type="GO" id="GO:0042597">
    <property type="term" value="C:periplasmic space"/>
    <property type="evidence" value="ECO:0007669"/>
    <property type="project" value="UniProtKB-SubCell"/>
</dbReference>
<keyword evidence="5" id="KW-0574">Periplasm</keyword>
<dbReference type="STRING" id="1188319.OYT1_00008"/>
<dbReference type="InterPro" id="IPR004852">
    <property type="entry name" value="Di-haem_cyt_c_peroxidsae"/>
</dbReference>
<name>A0A2Z6GAD6_9PROT</name>
<dbReference type="Pfam" id="PF03150">
    <property type="entry name" value="CCP_MauG"/>
    <property type="match status" value="1"/>
</dbReference>
<evidence type="ECO:0000313" key="11">
    <source>
        <dbReference type="EMBL" id="BBE50309.1"/>
    </source>
</evidence>
<proteinExistence type="predicted"/>
<feature type="binding site" description="covalent" evidence="8">
    <location>
        <position position="89"/>
    </location>
    <ligand>
        <name>heme c</name>
        <dbReference type="ChEBI" id="CHEBI:61717"/>
        <label>1</label>
    </ligand>
</feature>
<protein>
    <submittedName>
        <fullName evidence="11">Cytochrome c551 peroxidase</fullName>
    </submittedName>
</protein>
<keyword evidence="6" id="KW-0560">Oxidoreductase</keyword>
<evidence type="ECO:0000259" key="10">
    <source>
        <dbReference type="PROSITE" id="PS51007"/>
    </source>
</evidence>
<feature type="domain" description="Cytochrome c" evidence="10">
    <location>
        <begin position="218"/>
        <end position="337"/>
    </location>
</feature>
<evidence type="ECO:0000256" key="1">
    <source>
        <dbReference type="ARBA" id="ARBA00004418"/>
    </source>
</evidence>
<evidence type="ECO:0000313" key="12">
    <source>
        <dbReference type="Proteomes" id="UP000033070"/>
    </source>
</evidence>
<gene>
    <name evidence="11" type="ORF">OYT1_ch0743</name>
</gene>
<dbReference type="Proteomes" id="UP000033070">
    <property type="component" value="Chromosome"/>
</dbReference>
<dbReference type="PANTHER" id="PTHR30600">
    <property type="entry name" value="CYTOCHROME C PEROXIDASE-RELATED"/>
    <property type="match status" value="1"/>
</dbReference>
<feature type="binding site" description="covalent" evidence="8">
    <location>
        <position position="92"/>
    </location>
    <ligand>
        <name>heme c</name>
        <dbReference type="ChEBI" id="CHEBI:61717"/>
        <label>1</label>
    </ligand>
</feature>
<dbReference type="GO" id="GO:0004130">
    <property type="term" value="F:cytochrome-c peroxidase activity"/>
    <property type="evidence" value="ECO:0007669"/>
    <property type="project" value="TreeGrafter"/>
</dbReference>
<dbReference type="InterPro" id="IPR051395">
    <property type="entry name" value="Cytochrome_c_Peroxidase/MauG"/>
</dbReference>
<evidence type="ECO:0000256" key="2">
    <source>
        <dbReference type="ARBA" id="ARBA00022617"/>
    </source>
</evidence>
<dbReference type="PANTHER" id="PTHR30600:SF7">
    <property type="entry name" value="CYTOCHROME C PEROXIDASE-RELATED"/>
    <property type="match status" value="1"/>
</dbReference>
<dbReference type="GO" id="GO:0046872">
    <property type="term" value="F:metal ion binding"/>
    <property type="evidence" value="ECO:0007669"/>
    <property type="project" value="UniProtKB-KW"/>
</dbReference>
<dbReference type="SUPFAM" id="SSF46626">
    <property type="entry name" value="Cytochrome c"/>
    <property type="match status" value="2"/>
</dbReference>
<dbReference type="InterPro" id="IPR026259">
    <property type="entry name" value="MauG/Cytc_peroxidase"/>
</dbReference>
<dbReference type="PROSITE" id="PS51007">
    <property type="entry name" value="CYTC"/>
    <property type="match status" value="2"/>
</dbReference>
<dbReference type="InterPro" id="IPR036909">
    <property type="entry name" value="Cyt_c-like_dom_sf"/>
</dbReference>
<keyword evidence="2 8" id="KW-0349">Heme</keyword>
<evidence type="ECO:0000256" key="9">
    <source>
        <dbReference type="PIRSR" id="PIRSR000294-2"/>
    </source>
</evidence>
<evidence type="ECO:0000256" key="7">
    <source>
        <dbReference type="ARBA" id="ARBA00023004"/>
    </source>
</evidence>
<dbReference type="GO" id="GO:0009055">
    <property type="term" value="F:electron transfer activity"/>
    <property type="evidence" value="ECO:0007669"/>
    <property type="project" value="InterPro"/>
</dbReference>
<feature type="domain" description="Cytochrome c" evidence="10">
    <location>
        <begin position="67"/>
        <end position="198"/>
    </location>
</feature>
<sequence length="345" mass="37788">MTKSKISLKNILLGALLGVLVLVVSFSWQLYRTQLALNAGAPLDPYAITVSLGYTQPLPREIKLDADKVLLGRKLFNDPRLSADNSISCASCHSLDKGGADGRVHAIGINGAEGVINTPTVLNSGFNFAQFWDGRAATLEEQIEGPINNPKEMGSNWGQITDKLKQDSDYRSAFSKLYRADISAENIKDAIATFERSLVTPDSPFDRYLQGDNSAMSEQAQRGYELFQSYGCIACHQGVNLGGNMFEKMGLMGDYFEARGNLTEADLGRFNVTHKEEARYEFKVPGLRNVALTAPYFHDGSVATLPDAVAVMVRYQLGRTMPQQDLDDIVQFLNSLTGELGGQAQ</sequence>
<evidence type="ECO:0000256" key="6">
    <source>
        <dbReference type="ARBA" id="ARBA00023002"/>
    </source>
</evidence>
<dbReference type="EMBL" id="AP018738">
    <property type="protein sequence ID" value="BBE50309.1"/>
    <property type="molecule type" value="Genomic_DNA"/>
</dbReference>
<keyword evidence="7 9" id="KW-0408">Iron</keyword>
<feature type="binding site" description="axial binding residue" evidence="9">
    <location>
        <position position="236"/>
    </location>
    <ligand>
        <name>heme c</name>
        <dbReference type="ChEBI" id="CHEBI:61717"/>
        <label>2</label>
    </ligand>
    <ligandPart>
        <name>Fe</name>
        <dbReference type="ChEBI" id="CHEBI:18248"/>
    </ligandPart>
</feature>
<evidence type="ECO:0000256" key="3">
    <source>
        <dbReference type="ARBA" id="ARBA00022723"/>
    </source>
</evidence>
<comment type="PTM">
    <text evidence="8">Binds 2 heme groups per subunit.</text>
</comment>
<reference evidence="11 12" key="1">
    <citation type="submission" date="2018-06" db="EMBL/GenBank/DDBJ databases">
        <title>OYT1 Genome Sequencing.</title>
        <authorList>
            <person name="Kato S."/>
            <person name="Itoh T."/>
            <person name="Ohkuma M."/>
        </authorList>
    </citation>
    <scope>NUCLEOTIDE SEQUENCE [LARGE SCALE GENOMIC DNA]</scope>
    <source>
        <strain evidence="11 12">OYT1</strain>
    </source>
</reference>
<dbReference type="RefSeq" id="WP_232013224.1">
    <property type="nucleotide sequence ID" value="NZ_AP018738.1"/>
</dbReference>
<dbReference type="KEGG" id="fam:OYT1_ch0743"/>
<keyword evidence="4" id="KW-0732">Signal</keyword>
<comment type="cofactor">
    <cofactor evidence="8">
        <name>heme</name>
        <dbReference type="ChEBI" id="CHEBI:30413"/>
    </cofactor>
    <text evidence="8">Binds 2 heme groups.</text>
</comment>
<dbReference type="GO" id="GO:0020037">
    <property type="term" value="F:heme binding"/>
    <property type="evidence" value="ECO:0007669"/>
    <property type="project" value="InterPro"/>
</dbReference>
<evidence type="ECO:0000256" key="4">
    <source>
        <dbReference type="ARBA" id="ARBA00022729"/>
    </source>
</evidence>
<comment type="subcellular location">
    <subcellularLocation>
        <location evidence="1">Periplasm</location>
    </subcellularLocation>
</comment>
<feature type="binding site" description="axial binding residue" evidence="9">
    <location>
        <position position="93"/>
    </location>
    <ligand>
        <name>heme c</name>
        <dbReference type="ChEBI" id="CHEBI:61717"/>
        <label>1</label>
    </ligand>
    <ligandPart>
        <name>Fe</name>
        <dbReference type="ChEBI" id="CHEBI:18248"/>
    </ligandPart>
</feature>
<dbReference type="PIRSF" id="PIRSF000294">
    <property type="entry name" value="Cytochrome-c_peroxidase"/>
    <property type="match status" value="1"/>
</dbReference>